<evidence type="ECO:0000256" key="2">
    <source>
        <dbReference type="ARBA" id="ARBA00007362"/>
    </source>
</evidence>
<reference evidence="8" key="1">
    <citation type="submission" date="2020-02" db="EMBL/GenBank/DDBJ databases">
        <authorList>
            <person name="Meier V. D."/>
        </authorList>
    </citation>
    <scope>NUCLEOTIDE SEQUENCE</scope>
    <source>
        <strain evidence="8">AVDCRST_MAG42</strain>
    </source>
</reference>
<dbReference type="InterPro" id="IPR037185">
    <property type="entry name" value="EmrE-like"/>
</dbReference>
<comment type="similarity">
    <text evidence="2">Belongs to the EamA transporter family.</text>
</comment>
<gene>
    <name evidence="8" type="ORF">AVDCRST_MAG42-432</name>
</gene>
<keyword evidence="5 6" id="KW-0472">Membrane</keyword>
<feature type="transmembrane region" description="Helical" evidence="6">
    <location>
        <begin position="7"/>
        <end position="31"/>
    </location>
</feature>
<feature type="transmembrane region" description="Helical" evidence="6">
    <location>
        <begin position="278"/>
        <end position="297"/>
    </location>
</feature>
<dbReference type="InterPro" id="IPR000620">
    <property type="entry name" value="EamA_dom"/>
</dbReference>
<accession>A0A6J4HB14</accession>
<feature type="transmembrane region" description="Helical" evidence="6">
    <location>
        <begin position="256"/>
        <end position="272"/>
    </location>
</feature>
<organism evidence="8">
    <name type="scientific">uncultured Chthoniobacterales bacterium</name>
    <dbReference type="NCBI Taxonomy" id="1836801"/>
    <lineage>
        <taxon>Bacteria</taxon>
        <taxon>Pseudomonadati</taxon>
        <taxon>Verrucomicrobiota</taxon>
        <taxon>Spartobacteria</taxon>
        <taxon>Chthoniobacterales</taxon>
        <taxon>environmental samples</taxon>
    </lineage>
</organism>
<evidence type="ECO:0000256" key="3">
    <source>
        <dbReference type="ARBA" id="ARBA00022692"/>
    </source>
</evidence>
<feature type="transmembrane region" description="Helical" evidence="6">
    <location>
        <begin position="92"/>
        <end position="113"/>
    </location>
</feature>
<name>A0A6J4HB14_9BACT</name>
<evidence type="ECO:0000256" key="1">
    <source>
        <dbReference type="ARBA" id="ARBA00004141"/>
    </source>
</evidence>
<feature type="transmembrane region" description="Helical" evidence="6">
    <location>
        <begin position="67"/>
        <end position="86"/>
    </location>
</feature>
<proteinExistence type="inferred from homology"/>
<feature type="transmembrane region" description="Helical" evidence="6">
    <location>
        <begin position="226"/>
        <end position="244"/>
    </location>
</feature>
<feature type="domain" description="EamA" evidence="7">
    <location>
        <begin position="157"/>
        <end position="295"/>
    </location>
</feature>
<keyword evidence="3 6" id="KW-0812">Transmembrane</keyword>
<evidence type="ECO:0000259" key="7">
    <source>
        <dbReference type="Pfam" id="PF00892"/>
    </source>
</evidence>
<feature type="transmembrane region" description="Helical" evidence="6">
    <location>
        <begin position="155"/>
        <end position="174"/>
    </location>
</feature>
<dbReference type="PANTHER" id="PTHR32322:SF2">
    <property type="entry name" value="EAMA DOMAIN-CONTAINING PROTEIN"/>
    <property type="match status" value="1"/>
</dbReference>
<keyword evidence="4 6" id="KW-1133">Transmembrane helix</keyword>
<evidence type="ECO:0000256" key="6">
    <source>
        <dbReference type="SAM" id="Phobius"/>
    </source>
</evidence>
<comment type="subcellular location">
    <subcellularLocation>
        <location evidence="1">Membrane</location>
        <topology evidence="1">Multi-pass membrane protein</topology>
    </subcellularLocation>
</comment>
<evidence type="ECO:0000256" key="5">
    <source>
        <dbReference type="ARBA" id="ARBA00023136"/>
    </source>
</evidence>
<evidence type="ECO:0000256" key="4">
    <source>
        <dbReference type="ARBA" id="ARBA00022989"/>
    </source>
</evidence>
<dbReference type="AlphaFoldDB" id="A0A6J4HB14"/>
<feature type="transmembrane region" description="Helical" evidence="6">
    <location>
        <begin position="37"/>
        <end position="55"/>
    </location>
</feature>
<evidence type="ECO:0000313" key="8">
    <source>
        <dbReference type="EMBL" id="CAA9218391.1"/>
    </source>
</evidence>
<dbReference type="PANTHER" id="PTHR32322">
    <property type="entry name" value="INNER MEMBRANE TRANSPORTER"/>
    <property type="match status" value="1"/>
</dbReference>
<feature type="domain" description="EamA" evidence="7">
    <location>
        <begin position="9"/>
        <end position="141"/>
    </location>
</feature>
<dbReference type="InterPro" id="IPR050638">
    <property type="entry name" value="AA-Vitamin_Transporters"/>
</dbReference>
<dbReference type="SUPFAM" id="SSF103481">
    <property type="entry name" value="Multidrug resistance efflux transporter EmrE"/>
    <property type="match status" value="2"/>
</dbReference>
<sequence>MKPPKKSAIIAAFAAIYLIWGSTYLGILFAIESIPPMLMSGSRYLLAGVIMYGLARMQGAPRSGWGDWRTAAIIGAALLLGGNGGVTIAEQWVPSGLAAVVVATVPIYMVLLGWLMKTAPRPTSAVWLGLAGGFAGVALLLAPNADVTTQQYPQLRLGMLVLLCSAFLWSAGSIYSRRAQNAPSPFLAAGQQMICGGGLMLLAGLLTGELPRFDIHRVTWLSFGAWVYLVLIGAIVGFTAYIWLLRHCDPAKVATYAYVNPIVAVMLGAGFAGETLTLRTVLAATLIIGSVALVITAEQWKRKPAPVAAPAPVAD</sequence>
<feature type="transmembrane region" description="Helical" evidence="6">
    <location>
        <begin position="125"/>
        <end position="143"/>
    </location>
</feature>
<protein>
    <submittedName>
        <fullName evidence="8">Permease of the drug/metabolite transporter (DMT) superfamily</fullName>
    </submittedName>
</protein>
<feature type="transmembrane region" description="Helical" evidence="6">
    <location>
        <begin position="186"/>
        <end position="206"/>
    </location>
</feature>
<dbReference type="Pfam" id="PF00892">
    <property type="entry name" value="EamA"/>
    <property type="match status" value="2"/>
</dbReference>
<dbReference type="EMBL" id="CADCTA010000031">
    <property type="protein sequence ID" value="CAA9218391.1"/>
    <property type="molecule type" value="Genomic_DNA"/>
</dbReference>
<dbReference type="GO" id="GO:0016020">
    <property type="term" value="C:membrane"/>
    <property type="evidence" value="ECO:0007669"/>
    <property type="project" value="UniProtKB-SubCell"/>
</dbReference>